<feature type="compositionally biased region" description="Polar residues" evidence="10">
    <location>
        <begin position="124"/>
        <end position="134"/>
    </location>
</feature>
<feature type="compositionally biased region" description="Basic and acidic residues" evidence="10">
    <location>
        <begin position="21"/>
        <end position="32"/>
    </location>
</feature>
<proteinExistence type="inferred from homology"/>
<comment type="caution">
    <text evidence="12">The sequence shown here is derived from an EMBL/GenBank/DDBJ whole genome shotgun (WGS) entry which is preliminary data.</text>
</comment>
<feature type="region of interest" description="Disordered" evidence="10">
    <location>
        <begin position="640"/>
        <end position="667"/>
    </location>
</feature>
<evidence type="ECO:0000259" key="11">
    <source>
        <dbReference type="PROSITE" id="PS50089"/>
    </source>
</evidence>
<dbReference type="InterPro" id="IPR027417">
    <property type="entry name" value="P-loop_NTPase"/>
</dbReference>
<dbReference type="Gene3D" id="3.40.50.10810">
    <property type="entry name" value="Tandem AAA-ATPase domain"/>
    <property type="match status" value="1"/>
</dbReference>
<dbReference type="VEuPathDB" id="FungiDB:SAPIO_CDS4264"/>
<keyword evidence="13" id="KW-1185">Reference proteome</keyword>
<dbReference type="GO" id="GO:0004386">
    <property type="term" value="F:helicase activity"/>
    <property type="evidence" value="ECO:0007669"/>
    <property type="project" value="UniProtKB-KW"/>
</dbReference>
<dbReference type="PROSITE" id="PS00518">
    <property type="entry name" value="ZF_RING_1"/>
    <property type="match status" value="1"/>
</dbReference>
<dbReference type="GO" id="GO:0005524">
    <property type="term" value="F:ATP binding"/>
    <property type="evidence" value="ECO:0007669"/>
    <property type="project" value="UniProtKB-KW"/>
</dbReference>
<dbReference type="PROSITE" id="PS50089">
    <property type="entry name" value="ZF_RING_2"/>
    <property type="match status" value="1"/>
</dbReference>
<feature type="region of interest" description="Disordered" evidence="10">
    <location>
        <begin position="114"/>
        <end position="134"/>
    </location>
</feature>
<dbReference type="GO" id="GO:0008094">
    <property type="term" value="F:ATP-dependent activity, acting on DNA"/>
    <property type="evidence" value="ECO:0007669"/>
    <property type="project" value="TreeGrafter"/>
</dbReference>
<feature type="compositionally biased region" description="Basic and acidic residues" evidence="10">
    <location>
        <begin position="1"/>
        <end position="12"/>
    </location>
</feature>
<dbReference type="RefSeq" id="XP_016643458.1">
    <property type="nucleotide sequence ID" value="XM_016786856.1"/>
</dbReference>
<dbReference type="HOGENOM" id="CLU_393868_0_0_1"/>
<dbReference type="SUPFAM" id="SSF52540">
    <property type="entry name" value="P-loop containing nucleoside triphosphate hydrolases"/>
    <property type="match status" value="1"/>
</dbReference>
<evidence type="ECO:0000256" key="10">
    <source>
        <dbReference type="SAM" id="MobiDB-lite"/>
    </source>
</evidence>
<reference evidence="12 13" key="1">
    <citation type="journal article" date="2014" name="Genome Announc.">
        <title>Draft genome sequence of the pathogenic fungus Scedosporium apiospermum.</title>
        <authorList>
            <person name="Vandeputte P."/>
            <person name="Ghamrawi S."/>
            <person name="Rechenmann M."/>
            <person name="Iltis A."/>
            <person name="Giraud S."/>
            <person name="Fleury M."/>
            <person name="Thornton C."/>
            <person name="Delhaes L."/>
            <person name="Meyer W."/>
            <person name="Papon N."/>
            <person name="Bouchara J.P."/>
        </authorList>
    </citation>
    <scope>NUCLEOTIDE SEQUENCE [LARGE SCALE GENOMIC DNA]</scope>
    <source>
        <strain evidence="12 13">IHEM 14462</strain>
    </source>
</reference>
<keyword evidence="3" id="KW-0547">Nucleotide-binding</keyword>
<name>A0A084G8J7_PSEDA</name>
<dbReference type="InterPro" id="IPR000330">
    <property type="entry name" value="SNF2_N"/>
</dbReference>
<dbReference type="Proteomes" id="UP000028545">
    <property type="component" value="Unassembled WGS sequence"/>
</dbReference>
<evidence type="ECO:0000313" key="12">
    <source>
        <dbReference type="EMBL" id="KEZ43659.1"/>
    </source>
</evidence>
<dbReference type="GO" id="GO:0006281">
    <property type="term" value="P:DNA repair"/>
    <property type="evidence" value="ECO:0007669"/>
    <property type="project" value="TreeGrafter"/>
</dbReference>
<feature type="compositionally biased region" description="Basic and acidic residues" evidence="10">
    <location>
        <begin position="114"/>
        <end position="123"/>
    </location>
</feature>
<evidence type="ECO:0000256" key="5">
    <source>
        <dbReference type="ARBA" id="ARBA00022801"/>
    </source>
</evidence>
<keyword evidence="6" id="KW-0347">Helicase</keyword>
<feature type="domain" description="RING-type" evidence="11">
    <location>
        <begin position="599"/>
        <end position="649"/>
    </location>
</feature>
<comment type="similarity">
    <text evidence="1">Belongs to the SNF2/RAD54 helicase family.</text>
</comment>
<dbReference type="KEGG" id="sapo:SAPIO_CDS4264"/>
<sequence length="700" mass="76501">MVGGKDGKDGKDGSGSASQKRLVETEGHSNERLRKRLRGESAQVLSLDSDLSERPQHRQAAKSPQSPVSHLHHSQSASRPSTSATPGPPIIIDLTGDDDEDIAMESAREEPILDSKADEHDSHQQGQSSKAKAPLATTSKFTMAHDLPQTVAPDNDAWYDTCFGLSSVMKDVDVIPVELELSKETAKIVTMSPPGNIGAASSACSPTLRRLQTSAKVFWTALVVIPETRRQCQYVQATLRVVVYGLMSEKLTVAKILGNGELFLQHPSLSECDGRVPYFNPQYLLRPGGSMPPLENLSISPRSAGGEATTEVEMTQLLKIFESAHDPDATFGIRPSKRLQSKLKESSSRVTLIVTPKSTIPEWNQQFEKYHHSAPRSEKVTGGPLYQMKWARVILDEAHHVRNRGSKGFSAVQALHSPCRWCLTGTPIQNCLDDFGALLSFIGVHSLEKATDFNHWIADPIKKKKGYAFEHLRSLVKATCLRRTKDIIESSLKLPKKQEVNTVLELGKGERELYNFFKSRAATIALTIEKAKGNKAKPPKLKRGRSSGSGSNILPLIGHLRRICDHGENLLPVAALRAWQDRDIESLDWQMMAMGSQKCDSCGEELEDDDLDVLGPAEFGCGHAICAKCLEADDRDESQSPQGSCPKCSANSPVPPATTNGNTAGEYQPSIKINALLQNLRKELAGESTDGEGGGEVSRR</sequence>
<dbReference type="PANTHER" id="PTHR45626">
    <property type="entry name" value="TRANSCRIPTION TERMINATION FACTOR 2-RELATED"/>
    <property type="match status" value="1"/>
</dbReference>
<dbReference type="InterPro" id="IPR017907">
    <property type="entry name" value="Znf_RING_CS"/>
</dbReference>
<dbReference type="AlphaFoldDB" id="A0A084G8J7"/>
<protein>
    <recommendedName>
        <fullName evidence="11">RING-type domain-containing protein</fullName>
    </recommendedName>
</protein>
<keyword evidence="5" id="KW-0378">Hydrolase</keyword>
<feature type="region of interest" description="Disordered" evidence="10">
    <location>
        <begin position="1"/>
        <end position="95"/>
    </location>
</feature>
<evidence type="ECO:0000256" key="2">
    <source>
        <dbReference type="ARBA" id="ARBA00022723"/>
    </source>
</evidence>
<dbReference type="InterPro" id="IPR050628">
    <property type="entry name" value="SNF2_RAD54_helicase_TF"/>
</dbReference>
<feature type="compositionally biased region" description="Polar residues" evidence="10">
    <location>
        <begin position="62"/>
        <end position="85"/>
    </location>
</feature>
<gene>
    <name evidence="12" type="ORF">SAPIO_CDS4264</name>
</gene>
<accession>A0A084G8J7</accession>
<evidence type="ECO:0000256" key="4">
    <source>
        <dbReference type="ARBA" id="ARBA00022771"/>
    </source>
</evidence>
<organism evidence="12 13">
    <name type="scientific">Pseudallescheria apiosperma</name>
    <name type="common">Scedosporium apiospermum</name>
    <dbReference type="NCBI Taxonomy" id="563466"/>
    <lineage>
        <taxon>Eukaryota</taxon>
        <taxon>Fungi</taxon>
        <taxon>Dikarya</taxon>
        <taxon>Ascomycota</taxon>
        <taxon>Pezizomycotina</taxon>
        <taxon>Sordariomycetes</taxon>
        <taxon>Hypocreomycetidae</taxon>
        <taxon>Microascales</taxon>
        <taxon>Microascaceae</taxon>
        <taxon>Scedosporium</taxon>
    </lineage>
</organism>
<dbReference type="GO" id="GO:0008270">
    <property type="term" value="F:zinc ion binding"/>
    <property type="evidence" value="ECO:0007669"/>
    <property type="project" value="UniProtKB-KW"/>
</dbReference>
<keyword evidence="7" id="KW-0862">Zinc</keyword>
<evidence type="ECO:0000256" key="9">
    <source>
        <dbReference type="PROSITE-ProRule" id="PRU00175"/>
    </source>
</evidence>
<dbReference type="GO" id="GO:0016787">
    <property type="term" value="F:hydrolase activity"/>
    <property type="evidence" value="ECO:0007669"/>
    <property type="project" value="UniProtKB-KW"/>
</dbReference>
<feature type="compositionally biased region" description="Polar residues" evidence="10">
    <location>
        <begin position="640"/>
        <end position="665"/>
    </location>
</feature>
<evidence type="ECO:0000256" key="3">
    <source>
        <dbReference type="ARBA" id="ARBA00022741"/>
    </source>
</evidence>
<dbReference type="GeneID" id="27723336"/>
<dbReference type="InterPro" id="IPR001841">
    <property type="entry name" value="Znf_RING"/>
</dbReference>
<dbReference type="InterPro" id="IPR038718">
    <property type="entry name" value="SNF2-like_sf"/>
</dbReference>
<evidence type="ECO:0000256" key="8">
    <source>
        <dbReference type="ARBA" id="ARBA00022840"/>
    </source>
</evidence>
<evidence type="ECO:0000313" key="13">
    <source>
        <dbReference type="Proteomes" id="UP000028545"/>
    </source>
</evidence>
<evidence type="ECO:0000256" key="7">
    <source>
        <dbReference type="ARBA" id="ARBA00022833"/>
    </source>
</evidence>
<dbReference type="EMBL" id="JOWA01000091">
    <property type="protein sequence ID" value="KEZ43659.1"/>
    <property type="molecule type" value="Genomic_DNA"/>
</dbReference>
<keyword evidence="4 9" id="KW-0863">Zinc-finger</keyword>
<keyword evidence="8" id="KW-0067">ATP-binding</keyword>
<dbReference type="InterPro" id="IPR013083">
    <property type="entry name" value="Znf_RING/FYVE/PHD"/>
</dbReference>
<dbReference type="GO" id="GO:0005634">
    <property type="term" value="C:nucleus"/>
    <property type="evidence" value="ECO:0007669"/>
    <property type="project" value="TreeGrafter"/>
</dbReference>
<dbReference type="Gene3D" id="3.30.40.10">
    <property type="entry name" value="Zinc/RING finger domain, C3HC4 (zinc finger)"/>
    <property type="match status" value="1"/>
</dbReference>
<dbReference type="Pfam" id="PF00176">
    <property type="entry name" value="SNF2-rel_dom"/>
    <property type="match status" value="1"/>
</dbReference>
<keyword evidence="2" id="KW-0479">Metal-binding</keyword>
<dbReference type="PANTHER" id="PTHR45626:SF52">
    <property type="entry name" value="SINGLE-STRANDED DNA-DEPENDENT ATPASE (EUROFUNG)"/>
    <property type="match status" value="1"/>
</dbReference>
<dbReference type="SUPFAM" id="SSF57850">
    <property type="entry name" value="RING/U-box"/>
    <property type="match status" value="1"/>
</dbReference>
<evidence type="ECO:0000256" key="1">
    <source>
        <dbReference type="ARBA" id="ARBA00007025"/>
    </source>
</evidence>
<evidence type="ECO:0000256" key="6">
    <source>
        <dbReference type="ARBA" id="ARBA00022806"/>
    </source>
</evidence>
<dbReference type="OrthoDB" id="448448at2759"/>